<sequence length="330" mass="36813">MTRIVSRSDALSRGISDAELQRYCRTRAWRRLRPGRFVSRDEFDALPREDKHRVIAEAVFDATIAPDAVVSHVSAAVFHGLDVWNADLSRVHITRNRARGGGRSSAVRTVHTSPYTDEEVVDFDGVRVTALARTVADCARSLPFETAVCIADFAARERGLAAEDVVAALDSCPNHPGNRLARRVAEFMDGRSESVGESRTRVVLNHLGYTPQLQVPITDSRGFVGRVDFDLPDIETVLEFDGKVKYGRYVPEGKSAADVLWEEKRREDRIRATGRQVVRIAWSDLDRPELVDRMIRDAADRAGRRHRATFLPTARPSSHRNAGAHPAQAV</sequence>
<name>A0ABU4AW56_9NOCA</name>
<keyword evidence="3" id="KW-1185">Reference proteome</keyword>
<organism evidence="2 3">
    <name type="scientific">Rhodococcus cercidiphylli</name>
    <dbReference type="NCBI Taxonomy" id="489916"/>
    <lineage>
        <taxon>Bacteria</taxon>
        <taxon>Bacillati</taxon>
        <taxon>Actinomycetota</taxon>
        <taxon>Actinomycetes</taxon>
        <taxon>Mycobacteriales</taxon>
        <taxon>Nocardiaceae</taxon>
        <taxon>Rhodococcus</taxon>
    </lineage>
</organism>
<dbReference type="RefSeq" id="WP_317547912.1">
    <property type="nucleotide sequence ID" value="NZ_JAWLKE010000003.1"/>
</dbReference>
<comment type="caution">
    <text evidence="2">The sequence shown here is derived from an EMBL/GenBank/DDBJ whole genome shotgun (WGS) entry which is preliminary data.</text>
</comment>
<feature type="region of interest" description="Disordered" evidence="1">
    <location>
        <begin position="306"/>
        <end position="330"/>
    </location>
</feature>
<evidence type="ECO:0000256" key="1">
    <source>
        <dbReference type="SAM" id="MobiDB-lite"/>
    </source>
</evidence>
<reference evidence="2 3" key="1">
    <citation type="submission" date="2023-10" db="EMBL/GenBank/DDBJ databases">
        <title>Development of a sustainable strategy for remediation of hydrocarbon-contaminated territories based on the waste exchange concept.</title>
        <authorList>
            <person name="Krivoruchko A."/>
        </authorList>
    </citation>
    <scope>NUCLEOTIDE SEQUENCE [LARGE SCALE GENOMIC DNA]</scope>
    <source>
        <strain evidence="2 3">IEGM 1322</strain>
    </source>
</reference>
<dbReference type="Proteomes" id="UP001185899">
    <property type="component" value="Unassembled WGS sequence"/>
</dbReference>
<gene>
    <name evidence="2" type="ORF">R3P95_07910</name>
</gene>
<evidence type="ECO:0000313" key="3">
    <source>
        <dbReference type="Proteomes" id="UP001185899"/>
    </source>
</evidence>
<evidence type="ECO:0000313" key="2">
    <source>
        <dbReference type="EMBL" id="MDV6230469.1"/>
    </source>
</evidence>
<dbReference type="EMBL" id="JAWLKE010000003">
    <property type="protein sequence ID" value="MDV6230469.1"/>
    <property type="molecule type" value="Genomic_DNA"/>
</dbReference>
<accession>A0ABU4AW56</accession>
<protein>
    <recommendedName>
        <fullName evidence="4">Transcriptional regulator, AbiEi antitoxin, Type IV TA system</fullName>
    </recommendedName>
</protein>
<evidence type="ECO:0008006" key="4">
    <source>
        <dbReference type="Google" id="ProtNLM"/>
    </source>
</evidence>
<proteinExistence type="predicted"/>